<evidence type="ECO:0000313" key="4">
    <source>
        <dbReference type="Proteomes" id="UP001374803"/>
    </source>
</evidence>
<dbReference type="Pfam" id="PF00472">
    <property type="entry name" value="RF-1"/>
    <property type="match status" value="1"/>
</dbReference>
<feature type="domain" description="Prokaryotic-type class I peptide chain release factors" evidence="2">
    <location>
        <begin position="11"/>
        <end position="134"/>
    </location>
</feature>
<protein>
    <submittedName>
        <fullName evidence="3">Aminoacyl-tRNA hydrolase</fullName>
        <ecNumber evidence="3">3.1.1.29</ecNumber>
    </submittedName>
</protein>
<organism evidence="3 4">
    <name type="scientific">Pendulispora rubella</name>
    <dbReference type="NCBI Taxonomy" id="2741070"/>
    <lineage>
        <taxon>Bacteria</taxon>
        <taxon>Pseudomonadati</taxon>
        <taxon>Myxococcota</taxon>
        <taxon>Myxococcia</taxon>
        <taxon>Myxococcales</taxon>
        <taxon>Sorangiineae</taxon>
        <taxon>Pendulisporaceae</taxon>
        <taxon>Pendulispora</taxon>
    </lineage>
</organism>
<evidence type="ECO:0000256" key="1">
    <source>
        <dbReference type="SAM" id="MobiDB-lite"/>
    </source>
</evidence>
<dbReference type="Proteomes" id="UP001374803">
    <property type="component" value="Chromosome"/>
</dbReference>
<reference evidence="3" key="1">
    <citation type="submission" date="2021-12" db="EMBL/GenBank/DDBJ databases">
        <title>Discovery of the Pendulisporaceae a myxobacterial family with distinct sporulation behavior and unique specialized metabolism.</title>
        <authorList>
            <person name="Garcia R."/>
            <person name="Popoff A."/>
            <person name="Bader C.D."/>
            <person name="Loehr J."/>
            <person name="Walesch S."/>
            <person name="Walt C."/>
            <person name="Boldt J."/>
            <person name="Bunk B."/>
            <person name="Haeckl F.J.F.P.J."/>
            <person name="Gunesch A.P."/>
            <person name="Birkelbach J."/>
            <person name="Nuebel U."/>
            <person name="Pietschmann T."/>
            <person name="Bach T."/>
            <person name="Mueller R."/>
        </authorList>
    </citation>
    <scope>NUCLEOTIDE SEQUENCE</scope>
    <source>
        <strain evidence="3">MSr11367</strain>
    </source>
</reference>
<dbReference type="PANTHER" id="PTHR47814">
    <property type="entry name" value="PEPTIDYL-TRNA HYDROLASE ARFB"/>
    <property type="match status" value="1"/>
</dbReference>
<dbReference type="Gene3D" id="3.30.160.20">
    <property type="match status" value="1"/>
</dbReference>
<dbReference type="NCBIfam" id="NF006718">
    <property type="entry name" value="PRK09256.1"/>
    <property type="match status" value="1"/>
</dbReference>
<feature type="compositionally biased region" description="Basic residues" evidence="1">
    <location>
        <begin position="106"/>
        <end position="120"/>
    </location>
</feature>
<dbReference type="EMBL" id="CP089983">
    <property type="protein sequence ID" value="WXB03555.1"/>
    <property type="molecule type" value="Genomic_DNA"/>
</dbReference>
<dbReference type="PANTHER" id="PTHR47814:SF1">
    <property type="entry name" value="PEPTIDYL-TRNA HYDROLASE ARFB"/>
    <property type="match status" value="1"/>
</dbReference>
<dbReference type="GO" id="GO:0004045">
    <property type="term" value="F:peptidyl-tRNA hydrolase activity"/>
    <property type="evidence" value="ECO:0007669"/>
    <property type="project" value="UniProtKB-EC"/>
</dbReference>
<feature type="region of interest" description="Disordered" evidence="1">
    <location>
        <begin position="101"/>
        <end position="142"/>
    </location>
</feature>
<dbReference type="InterPro" id="IPR000352">
    <property type="entry name" value="Pep_chain_release_fac_I"/>
</dbReference>
<keyword evidence="4" id="KW-1185">Reference proteome</keyword>
<gene>
    <name evidence="3" type="primary">arfB</name>
    <name evidence="3" type="ORF">LVJ94_42460</name>
</gene>
<evidence type="ECO:0000313" key="3">
    <source>
        <dbReference type="EMBL" id="WXB03555.1"/>
    </source>
</evidence>
<evidence type="ECO:0000259" key="2">
    <source>
        <dbReference type="Pfam" id="PF00472"/>
    </source>
</evidence>
<proteinExistence type="predicted"/>
<accession>A0ABZ2L2T8</accession>
<name>A0ABZ2L2T8_9BACT</name>
<sequence>MASEALPVGELVIPGTDLTWTATRSSGPGGQNVNKVSSRVELRFDLEGTAALGLAVKNRLRLLAKGYLDAEGRILIRSERTRDRQQNLEDARDKLRELVAQALVVPKKRRPTKPSKGAKARRVDDKRKQGAKKRDRHGSDAS</sequence>
<keyword evidence="3" id="KW-0378">Hydrolase</keyword>
<dbReference type="EC" id="3.1.1.29" evidence="3"/>
<dbReference type="SUPFAM" id="SSF110916">
    <property type="entry name" value="Peptidyl-tRNA hydrolase domain-like"/>
    <property type="match status" value="1"/>
</dbReference>
<dbReference type="RefSeq" id="WP_394833186.1">
    <property type="nucleotide sequence ID" value="NZ_CP089929.1"/>
</dbReference>